<accession>A0ABT0YBK8</accession>
<dbReference type="EMBL" id="JAMQOL010000059">
    <property type="protein sequence ID" value="MCM4083439.1"/>
    <property type="molecule type" value="Genomic_DNA"/>
</dbReference>
<comment type="similarity">
    <text evidence="1 2">Belongs to the cytochrome P450 family.</text>
</comment>
<dbReference type="CDD" id="cd11029">
    <property type="entry name" value="CYP107-like"/>
    <property type="match status" value="1"/>
</dbReference>
<dbReference type="InterPro" id="IPR002397">
    <property type="entry name" value="Cyt_P450_B"/>
</dbReference>
<dbReference type="Gene3D" id="1.10.630.10">
    <property type="entry name" value="Cytochrome P450"/>
    <property type="match status" value="1"/>
</dbReference>
<proteinExistence type="inferred from homology"/>
<dbReference type="InterPro" id="IPR036396">
    <property type="entry name" value="Cyt_P450_sf"/>
</dbReference>
<evidence type="ECO:0000313" key="3">
    <source>
        <dbReference type="EMBL" id="MCM4083439.1"/>
    </source>
</evidence>
<comment type="caution">
    <text evidence="3">The sequence shown here is derived from an EMBL/GenBank/DDBJ whole genome shotgun (WGS) entry which is preliminary data.</text>
</comment>
<keyword evidence="4" id="KW-1185">Reference proteome</keyword>
<reference evidence="3 4" key="1">
    <citation type="submission" date="2022-06" db="EMBL/GenBank/DDBJ databases">
        <title>Actinoplanes abujensis sp. nov., isolated from Nigerian arid soil.</title>
        <authorList>
            <person name="Ding P."/>
        </authorList>
    </citation>
    <scope>NUCLEOTIDE SEQUENCE [LARGE SCALE GENOMIC DNA]</scope>
    <source>
        <strain evidence="4">TRM88002</strain>
    </source>
</reference>
<dbReference type="InterPro" id="IPR001128">
    <property type="entry name" value="Cyt_P450"/>
</dbReference>
<keyword evidence="2" id="KW-0503">Monooxygenase</keyword>
<dbReference type="PRINTS" id="PR00385">
    <property type="entry name" value="P450"/>
</dbReference>
<dbReference type="Pfam" id="PF00067">
    <property type="entry name" value="p450"/>
    <property type="match status" value="1"/>
</dbReference>
<dbReference type="RefSeq" id="WP_251803139.1">
    <property type="nucleotide sequence ID" value="NZ_JAMQOL010000059.1"/>
</dbReference>
<dbReference type="InterPro" id="IPR017972">
    <property type="entry name" value="Cyt_P450_CS"/>
</dbReference>
<dbReference type="PANTHER" id="PTHR46696:SF1">
    <property type="entry name" value="CYTOCHROME P450 YJIB-RELATED"/>
    <property type="match status" value="1"/>
</dbReference>
<evidence type="ECO:0000256" key="2">
    <source>
        <dbReference type="RuleBase" id="RU000461"/>
    </source>
</evidence>
<keyword evidence="2" id="KW-0408">Iron</keyword>
<evidence type="ECO:0000313" key="4">
    <source>
        <dbReference type="Proteomes" id="UP001523216"/>
    </source>
</evidence>
<gene>
    <name evidence="3" type="ORF">LXN57_38415</name>
</gene>
<name>A0ABT0YBK8_9ACTN</name>
<dbReference type="SUPFAM" id="SSF48264">
    <property type="entry name" value="Cytochrome P450"/>
    <property type="match status" value="1"/>
</dbReference>
<dbReference type="PROSITE" id="PS00086">
    <property type="entry name" value="CYTOCHROME_P450"/>
    <property type="match status" value="1"/>
</dbReference>
<keyword evidence="2" id="KW-0349">Heme</keyword>
<keyword evidence="2" id="KW-0560">Oxidoreductase</keyword>
<protein>
    <submittedName>
        <fullName evidence="3">Cytochrome P450</fullName>
    </submittedName>
</protein>
<dbReference type="PANTHER" id="PTHR46696">
    <property type="entry name" value="P450, PUTATIVE (EUROFUNG)-RELATED"/>
    <property type="match status" value="1"/>
</dbReference>
<keyword evidence="2" id="KW-0479">Metal-binding</keyword>
<evidence type="ECO:0000256" key="1">
    <source>
        <dbReference type="ARBA" id="ARBA00010617"/>
    </source>
</evidence>
<dbReference type="Proteomes" id="UP001523216">
    <property type="component" value="Unassembled WGS sequence"/>
</dbReference>
<organism evidence="3 4">
    <name type="scientific">Paractinoplanes hotanensis</name>
    <dbReference type="NCBI Taxonomy" id="2906497"/>
    <lineage>
        <taxon>Bacteria</taxon>
        <taxon>Bacillati</taxon>
        <taxon>Actinomycetota</taxon>
        <taxon>Actinomycetes</taxon>
        <taxon>Micromonosporales</taxon>
        <taxon>Micromonosporaceae</taxon>
        <taxon>Paractinoplanes</taxon>
    </lineage>
</organism>
<sequence>MTSTDRQYLPGAGEQVPQTFARFRTLGPVIPVELPGGVAAWAATTYGAVREVLDADKTAFGKHVSHWAAYREGRVPADWLLMPLVQGEHMLMQDGDSHLRLRRLVGKAFTPARVRALHPFVTELVDGLLDRLADGDGTADLVPSFTEQLPTAVICELFGVPDADRAPIRNWTQALFAHTSTPEVTQAAAVGLMGYLHELIATKRLTGGEDLTAALVRAHDEDDQLTEQELLDSLWLLLIAGHETSVHMLGHAIVNLLTNPAERETVAAEDRWEAAIEETLRLNPPVAGSLFRYALADIDVAGVTIPAGDPVLLCIGGAATDPVRYGADADEFSVARAQQGHLAFGHGPHFCIGAPLARLEGEVALSRLFRRFPDLKLSTSADAVPYSPSFLTYGPLAIPVQLGTPGSGTTLMKETHR</sequence>
<dbReference type="PRINTS" id="PR00359">
    <property type="entry name" value="BP450"/>
</dbReference>